<dbReference type="AlphaFoldDB" id="Q6LGG7"/>
<keyword evidence="3" id="KW-1185">Reference proteome</keyword>
<organism evidence="2 3">
    <name type="scientific">Photobacterium profundum (strain SS9)</name>
    <dbReference type="NCBI Taxonomy" id="298386"/>
    <lineage>
        <taxon>Bacteria</taxon>
        <taxon>Pseudomonadati</taxon>
        <taxon>Pseudomonadota</taxon>
        <taxon>Gammaproteobacteria</taxon>
        <taxon>Vibrionales</taxon>
        <taxon>Vibrionaceae</taxon>
        <taxon>Photobacterium</taxon>
    </lineage>
</organism>
<evidence type="ECO:0000313" key="3">
    <source>
        <dbReference type="Proteomes" id="UP000000593"/>
    </source>
</evidence>
<dbReference type="HOGENOM" id="CLU_1288446_0_0_6"/>
<proteinExistence type="predicted"/>
<reference evidence="3" key="1">
    <citation type="journal article" date="2005" name="Science">
        <title>Life at depth: Photobacterium profundum genome sequence and expression analysis.</title>
        <authorList>
            <person name="Vezzi A."/>
            <person name="Campanaro S."/>
            <person name="D'Angelo M."/>
            <person name="Simonato F."/>
            <person name="Vitulo N."/>
            <person name="Lauro F.M."/>
            <person name="Cestaro A."/>
            <person name="Malacrida G."/>
            <person name="Simionati B."/>
            <person name="Cannata N."/>
            <person name="Romualdi C."/>
            <person name="Bartlett D.H."/>
            <person name="Valle G."/>
        </authorList>
    </citation>
    <scope>NUCLEOTIDE SEQUENCE [LARGE SCALE GENOMIC DNA]</scope>
    <source>
        <strain evidence="3">ATCC BAA-1253 / SS9</strain>
    </source>
</reference>
<feature type="transmembrane region" description="Helical" evidence="1">
    <location>
        <begin position="7"/>
        <end position="25"/>
    </location>
</feature>
<dbReference type="EMBL" id="CR378680">
    <property type="protein sequence ID" value="CAG23613.1"/>
    <property type="molecule type" value="Genomic_DNA"/>
</dbReference>
<dbReference type="RefSeq" id="WP_011221759.1">
    <property type="nucleotide sequence ID" value="NC_006371.1"/>
</dbReference>
<dbReference type="eggNOG" id="COG4520">
    <property type="taxonomic scope" value="Bacteria"/>
</dbReference>
<dbReference type="Proteomes" id="UP000000593">
    <property type="component" value="Chromosome 2"/>
</dbReference>
<dbReference type="STRING" id="298386.PBPRB1753"/>
<evidence type="ECO:0000313" key="2">
    <source>
        <dbReference type="EMBL" id="CAG23613.1"/>
    </source>
</evidence>
<dbReference type="KEGG" id="ppr:PBPRB1753"/>
<accession>Q6LGG7</accession>
<gene>
    <name evidence="2" type="ordered locus">PBPRB1753</name>
</gene>
<evidence type="ECO:0000256" key="1">
    <source>
        <dbReference type="SAM" id="Phobius"/>
    </source>
</evidence>
<keyword evidence="1" id="KW-0812">Transmembrane</keyword>
<keyword evidence="1" id="KW-0472">Membrane</keyword>
<protein>
    <submittedName>
        <fullName evidence="2">Uncharacterized protein</fullName>
    </submittedName>
</protein>
<sequence length="220" mass="24457">MLVRLGIVIQALLATSIFYLGYTIYSFTSAVTTVVDSYPQLMSDLNETADKLEIDQWLLVAKTFEEITPQALTLVAELKTTIDDVNKTVASVDQKIPSVLREVKVIRSETMPAVLQMVNMVSNKTIPQTLVELENYRKDVIPVVLLESKAYRQNTIPAVLNESEQLRKEVPVVVAKVDEIVEKSEQLTQQATQGAVKGVILSPINILREAGTELKSKVNE</sequence>
<name>Q6LGG7_PHOPR</name>
<keyword evidence="1" id="KW-1133">Transmembrane helix</keyword>